<accession>A0A4Y8DFU5</accession>
<dbReference type="InterPro" id="IPR050565">
    <property type="entry name" value="LYPA1-2/EST-like"/>
</dbReference>
<evidence type="ECO:0000313" key="12">
    <source>
        <dbReference type="Proteomes" id="UP000297299"/>
    </source>
</evidence>
<sequence>MSSENQRRLPITILPPKVSTELAQPATFIFLHGYGWSADQFNQNPPNRLSVAYHVHKSPILQNVKVIIPQGLANIWPSPGKHTWYNIDQPVPSAGDPLKTDEFGQHRSNVRDIEVSLDYFEYLIDTEVTMGTPANRIVFMGDSQGASILYLFLLTRRKAADLAAVITWAGFSATPLETIAQMQERNGLSESWAKKTRLYMLHGMEDVFVPLSRSKALAAVLDQYRARGQGFATLEWVVLDGLRHSLVEHVWPNVRQILECLLTEKESASKL</sequence>
<dbReference type="EMBL" id="PHWZ01000029">
    <property type="protein sequence ID" value="TEY82422.1"/>
    <property type="molecule type" value="Genomic_DNA"/>
</dbReference>
<dbReference type="EC" id="3.1.2.22" evidence="2"/>
<dbReference type="AlphaFoldDB" id="A0A4Y8DFU5"/>
<proteinExistence type="inferred from homology"/>
<evidence type="ECO:0000256" key="8">
    <source>
        <dbReference type="ARBA" id="ARBA00031195"/>
    </source>
</evidence>
<dbReference type="Proteomes" id="UP000297299">
    <property type="component" value="Unassembled WGS sequence"/>
</dbReference>
<dbReference type="SUPFAM" id="SSF53474">
    <property type="entry name" value="alpha/beta-Hydrolases"/>
    <property type="match status" value="1"/>
</dbReference>
<evidence type="ECO:0000256" key="5">
    <source>
        <dbReference type="ARBA" id="ARBA00022801"/>
    </source>
</evidence>
<organism evidence="11 12">
    <name type="scientific">Botryotinia calthae</name>
    <dbReference type="NCBI Taxonomy" id="38488"/>
    <lineage>
        <taxon>Eukaryota</taxon>
        <taxon>Fungi</taxon>
        <taxon>Dikarya</taxon>
        <taxon>Ascomycota</taxon>
        <taxon>Pezizomycotina</taxon>
        <taxon>Leotiomycetes</taxon>
        <taxon>Helotiales</taxon>
        <taxon>Sclerotiniaceae</taxon>
        <taxon>Botryotinia</taxon>
    </lineage>
</organism>
<keyword evidence="6" id="KW-0276">Fatty acid metabolism</keyword>
<feature type="domain" description="Phospholipase/carboxylesterase/thioesterase" evidence="10">
    <location>
        <begin position="21"/>
        <end position="226"/>
    </location>
</feature>
<evidence type="ECO:0000256" key="6">
    <source>
        <dbReference type="ARBA" id="ARBA00022832"/>
    </source>
</evidence>
<dbReference type="InterPro" id="IPR003140">
    <property type="entry name" value="PLipase/COase/thioEstase"/>
</dbReference>
<keyword evidence="4" id="KW-0719">Serine esterase</keyword>
<keyword evidence="5" id="KW-0378">Hydrolase</keyword>
<dbReference type="GO" id="GO:0006631">
    <property type="term" value="P:fatty acid metabolic process"/>
    <property type="evidence" value="ECO:0007669"/>
    <property type="project" value="UniProtKB-KW"/>
</dbReference>
<dbReference type="PANTHER" id="PTHR10655">
    <property type="entry name" value="LYSOPHOSPHOLIPASE-RELATED"/>
    <property type="match status" value="1"/>
</dbReference>
<gene>
    <name evidence="11" type="ORF">BOTCAL_0029g00090</name>
</gene>
<evidence type="ECO:0000256" key="1">
    <source>
        <dbReference type="ARBA" id="ARBA00006499"/>
    </source>
</evidence>
<comment type="catalytic activity">
    <reaction evidence="9">
        <text>S-hexadecanoyl-L-cysteinyl-[protein] + H2O = L-cysteinyl-[protein] + hexadecanoate + H(+)</text>
        <dbReference type="Rhea" id="RHEA:19233"/>
        <dbReference type="Rhea" id="RHEA-COMP:10131"/>
        <dbReference type="Rhea" id="RHEA-COMP:11032"/>
        <dbReference type="ChEBI" id="CHEBI:7896"/>
        <dbReference type="ChEBI" id="CHEBI:15377"/>
        <dbReference type="ChEBI" id="CHEBI:15378"/>
        <dbReference type="ChEBI" id="CHEBI:29950"/>
        <dbReference type="ChEBI" id="CHEBI:74151"/>
        <dbReference type="EC" id="3.1.2.22"/>
    </reaction>
</comment>
<dbReference type="Pfam" id="PF02230">
    <property type="entry name" value="Abhydrolase_2"/>
    <property type="match status" value="1"/>
</dbReference>
<protein>
    <recommendedName>
        <fullName evidence="3">Acyl-protein thioesterase 1</fullName>
        <ecNumber evidence="2">3.1.2.22</ecNumber>
    </recommendedName>
    <alternativeName>
        <fullName evidence="8">Palmitoyl-protein hydrolase</fullName>
    </alternativeName>
</protein>
<keyword evidence="6" id="KW-0443">Lipid metabolism</keyword>
<comment type="function">
    <text evidence="7">Hydrolyzes fatty acids from S-acylated cysteine residues in proteins with a strong preference for palmitoylated G-alpha proteins over other acyl substrates. Mediates the deacylation of G-alpha proteins such as GPA1 in vivo, but has weak or no activity toward palmitoylated Ras proteins. Has weak lysophospholipase activity in vitro; however such activity may not exist in vivo.</text>
</comment>
<evidence type="ECO:0000256" key="9">
    <source>
        <dbReference type="ARBA" id="ARBA00047337"/>
    </source>
</evidence>
<dbReference type="GO" id="GO:0052689">
    <property type="term" value="F:carboxylic ester hydrolase activity"/>
    <property type="evidence" value="ECO:0007669"/>
    <property type="project" value="UniProtKB-KW"/>
</dbReference>
<evidence type="ECO:0000313" key="11">
    <source>
        <dbReference type="EMBL" id="TEY82422.1"/>
    </source>
</evidence>
<dbReference type="GO" id="GO:0008474">
    <property type="term" value="F:palmitoyl-(protein) hydrolase activity"/>
    <property type="evidence" value="ECO:0007669"/>
    <property type="project" value="UniProtKB-EC"/>
</dbReference>
<dbReference type="STRING" id="38488.A0A4Y8DFU5"/>
<dbReference type="OrthoDB" id="2418081at2759"/>
<reference evidence="11 12" key="1">
    <citation type="submission" date="2017-11" db="EMBL/GenBank/DDBJ databases">
        <title>Comparative genomics of Botrytis spp.</title>
        <authorList>
            <person name="Valero-Jimenez C.A."/>
            <person name="Tapia P."/>
            <person name="Veloso J."/>
            <person name="Silva-Moreno E."/>
            <person name="Staats M."/>
            <person name="Valdes J.H."/>
            <person name="Van Kan J.A.L."/>
        </authorList>
    </citation>
    <scope>NUCLEOTIDE SEQUENCE [LARGE SCALE GENOMIC DNA]</scope>
    <source>
        <strain evidence="11 12">MUCL2830</strain>
    </source>
</reference>
<dbReference type="InterPro" id="IPR029058">
    <property type="entry name" value="AB_hydrolase_fold"/>
</dbReference>
<evidence type="ECO:0000259" key="10">
    <source>
        <dbReference type="Pfam" id="PF02230"/>
    </source>
</evidence>
<evidence type="ECO:0000256" key="7">
    <source>
        <dbReference type="ARBA" id="ARBA00029392"/>
    </source>
</evidence>
<keyword evidence="12" id="KW-1185">Reference proteome</keyword>
<dbReference type="Gene3D" id="3.40.50.1820">
    <property type="entry name" value="alpha/beta hydrolase"/>
    <property type="match status" value="1"/>
</dbReference>
<dbReference type="GO" id="GO:0005737">
    <property type="term" value="C:cytoplasm"/>
    <property type="evidence" value="ECO:0007669"/>
    <property type="project" value="TreeGrafter"/>
</dbReference>
<evidence type="ECO:0000256" key="2">
    <source>
        <dbReference type="ARBA" id="ARBA00012423"/>
    </source>
</evidence>
<dbReference type="PANTHER" id="PTHR10655:SF17">
    <property type="entry name" value="LYSOPHOSPHOLIPASE-LIKE PROTEIN 1"/>
    <property type="match status" value="1"/>
</dbReference>
<name>A0A4Y8DFU5_9HELO</name>
<evidence type="ECO:0000256" key="4">
    <source>
        <dbReference type="ARBA" id="ARBA00022487"/>
    </source>
</evidence>
<comment type="similarity">
    <text evidence="1">Belongs to the AB hydrolase superfamily. AB hydrolase 2 family.</text>
</comment>
<comment type="caution">
    <text evidence="11">The sequence shown here is derived from an EMBL/GenBank/DDBJ whole genome shotgun (WGS) entry which is preliminary data.</text>
</comment>
<evidence type="ECO:0000256" key="3">
    <source>
        <dbReference type="ARBA" id="ARBA00014923"/>
    </source>
</evidence>